<dbReference type="RefSeq" id="WP_101651680.1">
    <property type="nucleotide sequence ID" value="NZ_PGVE01000097.1"/>
</dbReference>
<evidence type="ECO:0000313" key="3">
    <source>
        <dbReference type="Proteomes" id="UP000234950"/>
    </source>
</evidence>
<name>A0A2N5H7C8_9BACI</name>
<dbReference type="GO" id="GO:0006355">
    <property type="term" value="P:regulation of DNA-templated transcription"/>
    <property type="evidence" value="ECO:0007669"/>
    <property type="project" value="InterPro"/>
</dbReference>
<dbReference type="InterPro" id="IPR000551">
    <property type="entry name" value="MerR-type_HTH_dom"/>
</dbReference>
<dbReference type="Gene3D" id="1.10.1660.10">
    <property type="match status" value="1"/>
</dbReference>
<accession>A0A2N5H7C8</accession>
<sequence length="193" mass="22836">MEEIYSPSDVKDLLGIDSSTLRKYATHLEGHGYQIHRNAKGHRSYFEKDVDTLRQLIKFNKQDGMTIEQSALSVMTLDTEEKDTTDTVMEEEDATVTVKEAEQTTNDQDRKQDCHHEELLERIEHLEQINLDLIKHLKEKAVREASLEEKLNHILRYVQRTEQLMAEQSKRIEEETRNQIAAASQKKWWQWWK</sequence>
<evidence type="ECO:0000259" key="1">
    <source>
        <dbReference type="Pfam" id="PF13411"/>
    </source>
</evidence>
<dbReference type="InterPro" id="IPR009061">
    <property type="entry name" value="DNA-bd_dom_put_sf"/>
</dbReference>
<proteinExistence type="predicted"/>
<comment type="caution">
    <text evidence="2">The sequence shown here is derived from an EMBL/GenBank/DDBJ whole genome shotgun (WGS) entry which is preliminary data.</text>
</comment>
<dbReference type="GO" id="GO:0003677">
    <property type="term" value="F:DNA binding"/>
    <property type="evidence" value="ECO:0007669"/>
    <property type="project" value="InterPro"/>
</dbReference>
<evidence type="ECO:0000313" key="2">
    <source>
        <dbReference type="EMBL" id="PLS01414.1"/>
    </source>
</evidence>
<dbReference type="Proteomes" id="UP000234950">
    <property type="component" value="Unassembled WGS sequence"/>
</dbReference>
<dbReference type="SUPFAM" id="SSF46955">
    <property type="entry name" value="Putative DNA-binding domain"/>
    <property type="match status" value="1"/>
</dbReference>
<dbReference type="OrthoDB" id="2456581at2"/>
<dbReference type="AlphaFoldDB" id="A0A2N5H7C8"/>
<dbReference type="EMBL" id="PGVE01000097">
    <property type="protein sequence ID" value="PLS01414.1"/>
    <property type="molecule type" value="Genomic_DNA"/>
</dbReference>
<organism evidence="2 3">
    <name type="scientific">Neobacillus cucumis</name>
    <dbReference type="NCBI Taxonomy" id="1740721"/>
    <lineage>
        <taxon>Bacteria</taxon>
        <taxon>Bacillati</taxon>
        <taxon>Bacillota</taxon>
        <taxon>Bacilli</taxon>
        <taxon>Bacillales</taxon>
        <taxon>Bacillaceae</taxon>
        <taxon>Neobacillus</taxon>
    </lineage>
</organism>
<gene>
    <name evidence="2" type="ORF">CVD27_25370</name>
</gene>
<keyword evidence="3" id="KW-1185">Reference proteome</keyword>
<protein>
    <recommendedName>
        <fullName evidence="1">HTH merR-type domain-containing protein</fullName>
    </recommendedName>
</protein>
<reference evidence="2 3" key="1">
    <citation type="submission" date="2017-11" db="EMBL/GenBank/DDBJ databases">
        <title>Comparitive Functional Genomics of Dry Heat Resistant strains isolated from the Viking Spacecraft.</title>
        <authorList>
            <person name="Seuylemezian A."/>
            <person name="Cooper K."/>
            <person name="Vaishampayan P."/>
        </authorList>
    </citation>
    <scope>NUCLEOTIDE SEQUENCE [LARGE SCALE GENOMIC DNA]</scope>
    <source>
        <strain evidence="2 3">V32-6</strain>
    </source>
</reference>
<dbReference type="Pfam" id="PF13411">
    <property type="entry name" value="MerR_1"/>
    <property type="match status" value="1"/>
</dbReference>
<feature type="domain" description="HTH merR-type" evidence="1">
    <location>
        <begin position="5"/>
        <end position="69"/>
    </location>
</feature>